<reference evidence="2" key="1">
    <citation type="submission" date="2024-07" db="EMBL/GenBank/DDBJ databases">
        <title>Two chromosome-level genome assemblies of Korean endemic species Abeliophyllum distichum and Forsythia ovata (Oleaceae).</title>
        <authorList>
            <person name="Jang H."/>
        </authorList>
    </citation>
    <scope>NUCLEOTIDE SEQUENCE [LARGE SCALE GENOMIC DNA]</scope>
</reference>
<evidence type="ECO:0000313" key="2">
    <source>
        <dbReference type="Proteomes" id="UP001604277"/>
    </source>
</evidence>
<gene>
    <name evidence="1" type="ORF">Fot_25946</name>
</gene>
<dbReference type="AlphaFoldDB" id="A0ABD1UB86"/>
<dbReference type="InterPro" id="IPR011992">
    <property type="entry name" value="EF-hand-dom_pair"/>
</dbReference>
<name>A0ABD1UB86_9LAMI</name>
<proteinExistence type="predicted"/>
<organism evidence="1 2">
    <name type="scientific">Forsythia ovata</name>
    <dbReference type="NCBI Taxonomy" id="205694"/>
    <lineage>
        <taxon>Eukaryota</taxon>
        <taxon>Viridiplantae</taxon>
        <taxon>Streptophyta</taxon>
        <taxon>Embryophyta</taxon>
        <taxon>Tracheophyta</taxon>
        <taxon>Spermatophyta</taxon>
        <taxon>Magnoliopsida</taxon>
        <taxon>eudicotyledons</taxon>
        <taxon>Gunneridae</taxon>
        <taxon>Pentapetalae</taxon>
        <taxon>asterids</taxon>
        <taxon>lamiids</taxon>
        <taxon>Lamiales</taxon>
        <taxon>Oleaceae</taxon>
        <taxon>Forsythieae</taxon>
        <taxon>Forsythia</taxon>
    </lineage>
</organism>
<comment type="caution">
    <text evidence="1">The sequence shown here is derived from an EMBL/GenBank/DDBJ whole genome shotgun (WGS) entry which is preliminary data.</text>
</comment>
<sequence length="152" mass="17323">MAGQGPNMDQFEAYFQRADIDRDDRISGTEAVINFFQGSNLPKQVLAQILYKSRSDNRLNEITEKQKREISLKIRCCIKAESLAKKVEEKNKQVGDVASKLTIELATFCDIQDKKLELYQAIVKLEEGDADGIQDRANQIRSDIEELVKILE</sequence>
<dbReference type="Proteomes" id="UP001604277">
    <property type="component" value="Unassembled WGS sequence"/>
</dbReference>
<dbReference type="Gene3D" id="1.10.238.10">
    <property type="entry name" value="EF-hand"/>
    <property type="match status" value="1"/>
</dbReference>
<dbReference type="EMBL" id="JBFOLJ010000007">
    <property type="protein sequence ID" value="KAL2522023.1"/>
    <property type="molecule type" value="Genomic_DNA"/>
</dbReference>
<dbReference type="SUPFAM" id="SSF47473">
    <property type="entry name" value="EF-hand"/>
    <property type="match status" value="1"/>
</dbReference>
<accession>A0ABD1UB86</accession>
<protein>
    <submittedName>
        <fullName evidence="1">Calcium-binding EF hand family protein</fullName>
    </submittedName>
</protein>
<keyword evidence="2" id="KW-1185">Reference proteome</keyword>
<evidence type="ECO:0000313" key="1">
    <source>
        <dbReference type="EMBL" id="KAL2522023.1"/>
    </source>
</evidence>
<dbReference type="PANTHER" id="PTHR11216">
    <property type="entry name" value="EH DOMAIN"/>
    <property type="match status" value="1"/>
</dbReference>
<dbReference type="PANTHER" id="PTHR11216:SF161">
    <property type="entry name" value="CALCIUM-BINDING EF HAND FAMILY PROTEIN"/>
    <property type="match status" value="1"/>
</dbReference>